<accession>A0A811QFB3</accession>
<name>A0A811QFB3_9POAL</name>
<dbReference type="Proteomes" id="UP000604825">
    <property type="component" value="Unassembled WGS sequence"/>
</dbReference>
<dbReference type="PANTHER" id="PTHR34223">
    <property type="entry name" value="OS11G0201299 PROTEIN"/>
    <property type="match status" value="1"/>
</dbReference>
<proteinExistence type="predicted"/>
<evidence type="ECO:0000313" key="2">
    <source>
        <dbReference type="EMBL" id="CAD6257701.1"/>
    </source>
</evidence>
<dbReference type="InterPro" id="IPR001810">
    <property type="entry name" value="F-box_dom"/>
</dbReference>
<organism evidence="2 3">
    <name type="scientific">Miscanthus lutarioriparius</name>
    <dbReference type="NCBI Taxonomy" id="422564"/>
    <lineage>
        <taxon>Eukaryota</taxon>
        <taxon>Viridiplantae</taxon>
        <taxon>Streptophyta</taxon>
        <taxon>Embryophyta</taxon>
        <taxon>Tracheophyta</taxon>
        <taxon>Spermatophyta</taxon>
        <taxon>Magnoliopsida</taxon>
        <taxon>Liliopsida</taxon>
        <taxon>Poales</taxon>
        <taxon>Poaceae</taxon>
        <taxon>PACMAD clade</taxon>
        <taxon>Panicoideae</taxon>
        <taxon>Andropogonodae</taxon>
        <taxon>Andropogoneae</taxon>
        <taxon>Saccharinae</taxon>
        <taxon>Miscanthus</taxon>
    </lineage>
</organism>
<dbReference type="PANTHER" id="PTHR34223:SF109">
    <property type="entry name" value="F-BOX DOMAIN-CONTAINING PROTEIN"/>
    <property type="match status" value="1"/>
</dbReference>
<dbReference type="SUPFAM" id="SSF81383">
    <property type="entry name" value="F-box domain"/>
    <property type="match status" value="1"/>
</dbReference>
<protein>
    <recommendedName>
        <fullName evidence="1">F-box domain-containing protein</fullName>
    </recommendedName>
</protein>
<dbReference type="InterPro" id="IPR036047">
    <property type="entry name" value="F-box-like_dom_sf"/>
</dbReference>
<evidence type="ECO:0000259" key="1">
    <source>
        <dbReference type="PROSITE" id="PS50181"/>
    </source>
</evidence>
<dbReference type="InterPro" id="IPR053781">
    <property type="entry name" value="F-box_AtFBL13-like"/>
</dbReference>
<dbReference type="AlphaFoldDB" id="A0A811QFB3"/>
<sequence>MLARKAPKNGSAGAAAPVEGRDNISNLPDGVLQHILSFLPAQDVVRTCVLAKSWRHMWESTTVLRFVWGGMNEPESMIPEFVDHLLRLRIRGCTPLDTCEFRLLGYHEIDMTRINFWIRIALQCKVRVLELMCWGIPPLDDHPIFISQYLKKLQLAGLSDDEMPSRLLDFSCCPNLEDLKIVDCYLGCALLISSQSLKRLTIENGSFGPDCRMPICAPNLVSLWLEVSNGMIPSLQRMPSLLAAYVNIDSDVDCIDSDDDDDDGDDDEDNQSILLQGLSDVQNLVLKSFWTEMIIFRRDLKFCSSFNKLKSLLINEYWCEPPDFSALACLLKLSPVLEKLTLQLYSEGPEHEVEIKLSCKPLEMSAAISQHLKTVEVKCQVYDERVRNVLTFLSKLDILWFQII</sequence>
<dbReference type="Gene3D" id="1.20.1280.50">
    <property type="match status" value="1"/>
</dbReference>
<dbReference type="PROSITE" id="PS50181">
    <property type="entry name" value="FBOX"/>
    <property type="match status" value="1"/>
</dbReference>
<dbReference type="InterPro" id="IPR053197">
    <property type="entry name" value="F-box_SCFL_complex_component"/>
</dbReference>
<dbReference type="EMBL" id="CAJGYO010000010">
    <property type="protein sequence ID" value="CAD6257701.1"/>
    <property type="molecule type" value="Genomic_DNA"/>
</dbReference>
<comment type="caution">
    <text evidence="2">The sequence shown here is derived from an EMBL/GenBank/DDBJ whole genome shotgun (WGS) entry which is preliminary data.</text>
</comment>
<feature type="domain" description="F-box" evidence="1">
    <location>
        <begin position="21"/>
        <end position="67"/>
    </location>
</feature>
<gene>
    <name evidence="2" type="ORF">NCGR_LOCUS41186</name>
</gene>
<dbReference type="CDD" id="cd22160">
    <property type="entry name" value="F-box_AtFBL13-like"/>
    <property type="match status" value="1"/>
</dbReference>
<dbReference type="SMART" id="SM00256">
    <property type="entry name" value="FBOX"/>
    <property type="match status" value="1"/>
</dbReference>
<dbReference type="OrthoDB" id="665919at2759"/>
<evidence type="ECO:0000313" key="3">
    <source>
        <dbReference type="Proteomes" id="UP000604825"/>
    </source>
</evidence>
<keyword evidence="3" id="KW-1185">Reference proteome</keyword>
<dbReference type="SUPFAM" id="SSF52047">
    <property type="entry name" value="RNI-like"/>
    <property type="match status" value="1"/>
</dbReference>
<dbReference type="Pfam" id="PF00646">
    <property type="entry name" value="F-box"/>
    <property type="match status" value="1"/>
</dbReference>
<reference evidence="2" key="1">
    <citation type="submission" date="2020-10" db="EMBL/GenBank/DDBJ databases">
        <authorList>
            <person name="Han B."/>
            <person name="Lu T."/>
            <person name="Zhao Q."/>
            <person name="Huang X."/>
            <person name="Zhao Y."/>
        </authorList>
    </citation>
    <scope>NUCLEOTIDE SEQUENCE</scope>
</reference>